<accession>A0A917D829</accession>
<evidence type="ECO:0000256" key="2">
    <source>
        <dbReference type="SAM" id="SignalP"/>
    </source>
</evidence>
<keyword evidence="1 2" id="KW-0732">Signal</keyword>
<feature type="chain" id="PRO_5036721503" evidence="2">
    <location>
        <begin position="32"/>
        <end position="1130"/>
    </location>
</feature>
<protein>
    <submittedName>
        <fullName evidence="4">S-layer protein</fullName>
    </submittedName>
</protein>
<sequence length="1130" mass="121479">MANQPKKYQKFVATAATATLVAAAIVPTASAAGFNDTSNYDKETLAELDRAVELGFVKGFENGDFKPADYVTRGQVAKILARHIAAEEGYDTDLNGLKEYVEEFEITDGFSDVSEKRDSELYFASLIVKDAEVFTGNEKNQLLPEKNITRQQMAKVLVNAFGLEGTDKEVEISDLDKATKEFQEYIVILAQNGVTKANPYKPGEAVKRIQMASFSVRAYDASPAADLVEVAALEVKDATTLAVSVTEANKDLTAENFKVQVDGKEVEVKAAASNGDGSIYTLTIASLDGKKGEVEVNGVKKAYDFTATVVESIKAINASELQVNFSQAVDKKTATDKANYQLKVNNDTSASILDIQLSEDGKVATILLDQSVQAKPAFQNGDKYVVQTNDAILSKEGKKIEKFVTAETTFSETAAPGLVKTVKKGDTLEFTFDRPVAKDVTLVKVDGIEIGGKELLPVSVKAGTTDVLGTAGDYRYKVDITNTDAKTQAKKLGEHEVVIFDVLDTSSAYASKASVLNGTYTVTDQVTAPEVTGIEAVNANRFFVSTNVKVDPLTANNFTVNKGAHKFDSKTALVPNETVAVAEVAQTTYKGKEGIWVVVTDAKDGNPLYRANETSVDLTVTFEKYTADGLVGKKSTQNVTLNKNNTKPVVETTTLTKDNKNLEVKFTNTLVLDASPLTETKDFVVRDKDGIIVTGFEAALKDSDAPNKTNDIISLSKKVNPQDPNSALQDLSAAPYTVEFKEGKFKNEENTNTVAGYIVNTVKNSAFTVSVGKEAESNFQYTPFALNQEITNNDKLTTGQYRVKSTFDENSIEFAYPADMSDTARDVANYTLDGKALPAGTTVDFVNDRKTVKIVFPKNTFATGTQYKLGITTNVKTAAGSIIVGSLQTKEPVEKVFTVADNVAPELKSAVYYVGTDDVTNQTKSDQIEVTFNEAIQVASAVNDKDANNKQLAAKDLAVVINGSTYAVTEIAATSKYNGSATVADKDAIDNDKLVLTLESPVNVSQAATITIVPKATSGKSEITIKDIAGNQAKENSSVEAKTSKFNLEYANSLVLKAQQAELAAELAKVTNLTDTNPVAADLEAAYSIDTTKATITSVTSTGNPDEYVVEVTHKTNTALKDTKTVVVTP</sequence>
<feature type="domain" description="SLH" evidence="3">
    <location>
        <begin position="31"/>
        <end position="94"/>
    </location>
</feature>
<dbReference type="Gene3D" id="2.60.40.1220">
    <property type="match status" value="1"/>
</dbReference>
<evidence type="ECO:0000256" key="1">
    <source>
        <dbReference type="ARBA" id="ARBA00022729"/>
    </source>
</evidence>
<name>A0A917D829_9BACI</name>
<evidence type="ECO:0000259" key="3">
    <source>
        <dbReference type="PROSITE" id="PS51272"/>
    </source>
</evidence>
<reference evidence="4" key="2">
    <citation type="submission" date="2020-09" db="EMBL/GenBank/DDBJ databases">
        <authorList>
            <person name="Sun Q."/>
            <person name="Zhou Y."/>
        </authorList>
    </citation>
    <scope>NUCLEOTIDE SEQUENCE</scope>
    <source>
        <strain evidence="4">CGMCC 1.15760</strain>
    </source>
</reference>
<comment type="caution">
    <text evidence="4">The sequence shown here is derived from an EMBL/GenBank/DDBJ whole genome shotgun (WGS) entry which is preliminary data.</text>
</comment>
<dbReference type="AlphaFoldDB" id="A0A917D829"/>
<dbReference type="InterPro" id="IPR014755">
    <property type="entry name" value="Cu-Rt/internalin_Ig-like"/>
</dbReference>
<evidence type="ECO:0000313" key="4">
    <source>
        <dbReference type="EMBL" id="GGG12766.1"/>
    </source>
</evidence>
<dbReference type="Proteomes" id="UP000616608">
    <property type="component" value="Unassembled WGS sequence"/>
</dbReference>
<keyword evidence="5" id="KW-1185">Reference proteome</keyword>
<proteinExistence type="predicted"/>
<reference evidence="4" key="1">
    <citation type="journal article" date="2014" name="Int. J. Syst. Evol. Microbiol.">
        <title>Complete genome sequence of Corynebacterium casei LMG S-19264T (=DSM 44701T), isolated from a smear-ripened cheese.</title>
        <authorList>
            <consortium name="US DOE Joint Genome Institute (JGI-PGF)"/>
            <person name="Walter F."/>
            <person name="Albersmeier A."/>
            <person name="Kalinowski J."/>
            <person name="Ruckert C."/>
        </authorList>
    </citation>
    <scope>NUCLEOTIDE SEQUENCE</scope>
    <source>
        <strain evidence="4">CGMCC 1.15760</strain>
    </source>
</reference>
<organism evidence="4 5">
    <name type="scientific">Lysinibacillus alkalisoli</name>
    <dbReference type="NCBI Taxonomy" id="1911548"/>
    <lineage>
        <taxon>Bacteria</taxon>
        <taxon>Bacillati</taxon>
        <taxon>Bacillota</taxon>
        <taxon>Bacilli</taxon>
        <taxon>Bacillales</taxon>
        <taxon>Bacillaceae</taxon>
        <taxon>Lysinibacillus</taxon>
    </lineage>
</organism>
<feature type="signal peptide" evidence="2">
    <location>
        <begin position="1"/>
        <end position="31"/>
    </location>
</feature>
<dbReference type="Pfam" id="PF00395">
    <property type="entry name" value="SLH"/>
    <property type="match status" value="2"/>
</dbReference>
<dbReference type="EMBL" id="BMJT01000001">
    <property type="protein sequence ID" value="GGG12766.1"/>
    <property type="molecule type" value="Genomic_DNA"/>
</dbReference>
<evidence type="ECO:0000313" key="5">
    <source>
        <dbReference type="Proteomes" id="UP000616608"/>
    </source>
</evidence>
<dbReference type="PROSITE" id="PS51272">
    <property type="entry name" value="SLH"/>
    <property type="match status" value="2"/>
</dbReference>
<feature type="domain" description="SLH" evidence="3">
    <location>
        <begin position="106"/>
        <end position="171"/>
    </location>
</feature>
<dbReference type="RefSeq" id="WP_188613326.1">
    <property type="nucleotide sequence ID" value="NZ_BMJT01000001.1"/>
</dbReference>
<dbReference type="InterPro" id="IPR001119">
    <property type="entry name" value="SLH_dom"/>
</dbReference>
<gene>
    <name evidence="4" type="ORF">GCM10007425_03900</name>
</gene>